<evidence type="ECO:0000256" key="6">
    <source>
        <dbReference type="ARBA" id="ARBA00048539"/>
    </source>
</evidence>
<dbReference type="RefSeq" id="WP_353721302.1">
    <property type="nucleotide sequence ID" value="NZ_CP159289.1"/>
</dbReference>
<dbReference type="AlphaFoldDB" id="A0AAU8FQ91"/>
<comment type="catalytic activity">
    <reaction evidence="6">
        <text>cytidine(34) in tRNA(Ile2) + L-lysine + ATP = lysidine(34) in tRNA(Ile2) + AMP + diphosphate + H(+)</text>
        <dbReference type="Rhea" id="RHEA:43744"/>
        <dbReference type="Rhea" id="RHEA-COMP:10625"/>
        <dbReference type="Rhea" id="RHEA-COMP:10670"/>
        <dbReference type="ChEBI" id="CHEBI:15378"/>
        <dbReference type="ChEBI" id="CHEBI:30616"/>
        <dbReference type="ChEBI" id="CHEBI:32551"/>
        <dbReference type="ChEBI" id="CHEBI:33019"/>
        <dbReference type="ChEBI" id="CHEBI:82748"/>
        <dbReference type="ChEBI" id="CHEBI:83665"/>
        <dbReference type="ChEBI" id="CHEBI:456215"/>
        <dbReference type="EC" id="6.3.4.19"/>
    </reaction>
</comment>
<evidence type="ECO:0000313" key="8">
    <source>
        <dbReference type="EMBL" id="XCH26004.1"/>
    </source>
</evidence>
<dbReference type="GO" id="GO:0008033">
    <property type="term" value="P:tRNA processing"/>
    <property type="evidence" value="ECO:0007669"/>
    <property type="project" value="UniProtKB-KW"/>
</dbReference>
<dbReference type="EC" id="6.3.4.19" evidence="1"/>
<evidence type="ECO:0000256" key="2">
    <source>
        <dbReference type="ARBA" id="ARBA00022598"/>
    </source>
</evidence>
<dbReference type="CDD" id="cd01992">
    <property type="entry name" value="TilS_N"/>
    <property type="match status" value="1"/>
</dbReference>
<dbReference type="Gene3D" id="3.40.50.620">
    <property type="entry name" value="HUPs"/>
    <property type="match status" value="1"/>
</dbReference>
<dbReference type="InterPro" id="IPR011063">
    <property type="entry name" value="TilS/TtcA_N"/>
</dbReference>
<keyword evidence="2 8" id="KW-0436">Ligase</keyword>
<dbReference type="GO" id="GO:0032267">
    <property type="term" value="F:tRNA(Ile)-lysidine synthase activity"/>
    <property type="evidence" value="ECO:0007669"/>
    <property type="project" value="UniProtKB-EC"/>
</dbReference>
<dbReference type="InterPro" id="IPR014729">
    <property type="entry name" value="Rossmann-like_a/b/a_fold"/>
</dbReference>
<dbReference type="GO" id="GO:0005524">
    <property type="term" value="F:ATP binding"/>
    <property type="evidence" value="ECO:0007669"/>
    <property type="project" value="UniProtKB-KW"/>
</dbReference>
<proteinExistence type="predicted"/>
<dbReference type="EMBL" id="CP159289">
    <property type="protein sequence ID" value="XCH26004.1"/>
    <property type="molecule type" value="Genomic_DNA"/>
</dbReference>
<evidence type="ECO:0000256" key="5">
    <source>
        <dbReference type="ARBA" id="ARBA00022840"/>
    </source>
</evidence>
<evidence type="ECO:0000256" key="4">
    <source>
        <dbReference type="ARBA" id="ARBA00022741"/>
    </source>
</evidence>
<dbReference type="NCBIfam" id="TIGR02432">
    <property type="entry name" value="lysidine_TilS_N"/>
    <property type="match status" value="1"/>
</dbReference>
<accession>A0AAU8FQ91</accession>
<evidence type="ECO:0000259" key="7">
    <source>
        <dbReference type="Pfam" id="PF01171"/>
    </source>
</evidence>
<dbReference type="PANTHER" id="PTHR43033">
    <property type="entry name" value="TRNA(ILE)-LYSIDINE SYNTHASE-RELATED"/>
    <property type="match status" value="1"/>
</dbReference>
<gene>
    <name evidence="8" type="primary">tilS</name>
    <name evidence="8" type="ORF">ABV298_06235</name>
</gene>
<feature type="domain" description="tRNA(Ile)-lysidine/2-thiocytidine synthase N-terminal" evidence="7">
    <location>
        <begin position="10"/>
        <end position="113"/>
    </location>
</feature>
<dbReference type="SUPFAM" id="SSF52402">
    <property type="entry name" value="Adenine nucleotide alpha hydrolases-like"/>
    <property type="match status" value="1"/>
</dbReference>
<keyword evidence="3" id="KW-0819">tRNA processing</keyword>
<name>A0AAU8FQ91_9BACT</name>
<dbReference type="PANTHER" id="PTHR43033:SF1">
    <property type="entry name" value="TRNA(ILE)-LYSIDINE SYNTHASE-RELATED"/>
    <property type="match status" value="1"/>
</dbReference>
<dbReference type="Pfam" id="PF01171">
    <property type="entry name" value="ATP_bind_3"/>
    <property type="match status" value="1"/>
</dbReference>
<organism evidence="8">
    <name type="scientific">Dyadobacter sp. 676</name>
    <dbReference type="NCBI Taxonomy" id="3088362"/>
    <lineage>
        <taxon>Bacteria</taxon>
        <taxon>Pseudomonadati</taxon>
        <taxon>Bacteroidota</taxon>
        <taxon>Cytophagia</taxon>
        <taxon>Cytophagales</taxon>
        <taxon>Spirosomataceae</taxon>
        <taxon>Dyadobacter</taxon>
    </lineage>
</organism>
<evidence type="ECO:0000256" key="3">
    <source>
        <dbReference type="ARBA" id="ARBA00022694"/>
    </source>
</evidence>
<protein>
    <recommendedName>
        <fullName evidence="1">tRNA(Ile)-lysidine synthetase</fullName>
        <ecNumber evidence="1">6.3.4.19</ecNumber>
    </recommendedName>
</protein>
<sequence length="312" mass="35355">MKALVKSASISTQMAARELRYEWFEKIRTELGFQWIATAHHANDSLETLLLNLARGTGLPGICGIAPVHGRLIRPLILSSKEAVQRYAAVQGLDWREDRTNRTDDYRRNKIRHHVIPVLSQLNPSLEATFNTSSERLRAANTLLDEYLQEWKSRAIQFDDDVLRIPVREVAGKTEPVYRLWIILQDFGFQYNQMGGIVAALAGIPGKRFFSSSHVLLLDRDFLLLQAIRGPSGPEELTIGEPESTLHWQGIRITLRKLPAGILPVFDNATIAVDQDLLTFPLTLRKWRQGDSFQPLGMAGKSKKSERFTDRS</sequence>
<dbReference type="InterPro" id="IPR012094">
    <property type="entry name" value="tRNA_Ile_lys_synt"/>
</dbReference>
<dbReference type="InterPro" id="IPR012795">
    <property type="entry name" value="tRNA_Ile_lys_synt_N"/>
</dbReference>
<keyword evidence="4" id="KW-0547">Nucleotide-binding</keyword>
<evidence type="ECO:0000256" key="1">
    <source>
        <dbReference type="ARBA" id="ARBA00013267"/>
    </source>
</evidence>
<keyword evidence="5" id="KW-0067">ATP-binding</keyword>
<reference evidence="8" key="1">
    <citation type="submission" date="2024-06" db="EMBL/GenBank/DDBJ databases">
        <title>Sequencing and assembly of the genome of Dyadobacter sp. strain 676, a symbiont of Cyamopsis tetragonoloba.</title>
        <authorList>
            <person name="Guro P."/>
            <person name="Sazanova A."/>
            <person name="Kuznetsova I."/>
            <person name="Belimov A."/>
            <person name="Safronova V."/>
        </authorList>
    </citation>
    <scope>NUCLEOTIDE SEQUENCE</scope>
    <source>
        <strain evidence="8">676</strain>
    </source>
</reference>